<dbReference type="PANTHER" id="PTHR43037:SF5">
    <property type="entry name" value="FERULOYL ESTERASE"/>
    <property type="match status" value="1"/>
</dbReference>
<organism evidence="3 4">
    <name type="scientific">Durusdinium trenchii</name>
    <dbReference type="NCBI Taxonomy" id="1381693"/>
    <lineage>
        <taxon>Eukaryota</taxon>
        <taxon>Sar</taxon>
        <taxon>Alveolata</taxon>
        <taxon>Dinophyceae</taxon>
        <taxon>Suessiales</taxon>
        <taxon>Symbiodiniaceae</taxon>
        <taxon>Durusdinium</taxon>
    </lineage>
</organism>
<keyword evidence="2" id="KW-0378">Hydrolase</keyword>
<dbReference type="SUPFAM" id="SSF53474">
    <property type="entry name" value="alpha/beta-Hydrolases"/>
    <property type="match status" value="1"/>
</dbReference>
<dbReference type="Proteomes" id="UP001642484">
    <property type="component" value="Unassembled WGS sequence"/>
</dbReference>
<evidence type="ECO:0000313" key="4">
    <source>
        <dbReference type="Proteomes" id="UP001642484"/>
    </source>
</evidence>
<name>A0ABP0KXE5_9DINO</name>
<comment type="caution">
    <text evidence="3">The sequence shown here is derived from an EMBL/GenBank/DDBJ whole genome shotgun (WGS) entry which is preliminary data.</text>
</comment>
<keyword evidence="4" id="KW-1185">Reference proteome</keyword>
<dbReference type="InterPro" id="IPR029058">
    <property type="entry name" value="AB_hydrolase_fold"/>
</dbReference>
<evidence type="ECO:0000313" key="3">
    <source>
        <dbReference type="EMBL" id="CAK9030918.1"/>
    </source>
</evidence>
<keyword evidence="1" id="KW-0732">Signal</keyword>
<dbReference type="InterPro" id="IPR050955">
    <property type="entry name" value="Plant_Biomass_Hydrol_Est"/>
</dbReference>
<sequence>MEQSVGDNMAAPAWFHCPSCDRMITGLVQRGHPHPGKHHVYSYTHCCQPCEQGQSTHAESWACAGVPSALFRSVKLNSGLQHYLLHDPGGDSLPVVLFLHGANTYIYPETLWWDVEKLVEKNEIVRDGFIVIAPFGSMGEPVVQASSWAKKDRFYNEVPYVKCFDLDILWSFFVSALTALGGKRVDPARLHVTGYSMGGQAAWGLASRFGSHLASVAPMAARCAWEDGAWDHQVEILCQMQRLPLWSYAGKALFFAPPSSSASVSRQGSENSTPIAFRKTPVQFHGETCGGWQTNAAIRRQHLSMKSAWMKKALKRQCMPGVQIFP</sequence>
<gene>
    <name evidence="3" type="ORF">CCMP2556_LOCUS18083</name>
</gene>
<evidence type="ECO:0000256" key="2">
    <source>
        <dbReference type="ARBA" id="ARBA00022801"/>
    </source>
</evidence>
<evidence type="ECO:0000256" key="1">
    <source>
        <dbReference type="ARBA" id="ARBA00022729"/>
    </source>
</evidence>
<dbReference type="Gene3D" id="3.40.50.1820">
    <property type="entry name" value="alpha/beta hydrolase"/>
    <property type="match status" value="1"/>
</dbReference>
<proteinExistence type="predicted"/>
<accession>A0ABP0KXE5</accession>
<evidence type="ECO:0008006" key="5">
    <source>
        <dbReference type="Google" id="ProtNLM"/>
    </source>
</evidence>
<protein>
    <recommendedName>
        <fullName evidence="5">Chlorophyllase</fullName>
    </recommendedName>
</protein>
<dbReference type="PANTHER" id="PTHR43037">
    <property type="entry name" value="UNNAMED PRODUCT-RELATED"/>
    <property type="match status" value="1"/>
</dbReference>
<dbReference type="EMBL" id="CAXAMN010010125">
    <property type="protein sequence ID" value="CAK9030918.1"/>
    <property type="molecule type" value="Genomic_DNA"/>
</dbReference>
<reference evidence="3 4" key="1">
    <citation type="submission" date="2024-02" db="EMBL/GenBank/DDBJ databases">
        <authorList>
            <person name="Chen Y."/>
            <person name="Shah S."/>
            <person name="Dougan E. K."/>
            <person name="Thang M."/>
            <person name="Chan C."/>
        </authorList>
    </citation>
    <scope>NUCLEOTIDE SEQUENCE [LARGE SCALE GENOMIC DNA]</scope>
</reference>